<proteinExistence type="predicted"/>
<evidence type="ECO:0000256" key="6">
    <source>
        <dbReference type="SAM" id="Phobius"/>
    </source>
</evidence>
<dbReference type="GO" id="GO:0005886">
    <property type="term" value="C:plasma membrane"/>
    <property type="evidence" value="ECO:0007669"/>
    <property type="project" value="UniProtKB-SubCell"/>
</dbReference>
<protein>
    <submittedName>
        <fullName evidence="7">Na+/H+ antiporter subunit E</fullName>
    </submittedName>
</protein>
<keyword evidence="3 6" id="KW-0812">Transmembrane</keyword>
<evidence type="ECO:0000256" key="2">
    <source>
        <dbReference type="ARBA" id="ARBA00022475"/>
    </source>
</evidence>
<comment type="subcellular location">
    <subcellularLocation>
        <location evidence="1">Cell membrane</location>
        <topology evidence="1">Multi-pass membrane protein</topology>
    </subcellularLocation>
</comment>
<comment type="caution">
    <text evidence="7">The sequence shown here is derived from an EMBL/GenBank/DDBJ whole genome shotgun (WGS) entry which is preliminary data.</text>
</comment>
<name>A0A7Z8P126_9EURY</name>
<gene>
    <name evidence="7" type="ORF">FKV42_13150</name>
</gene>
<dbReference type="Proteomes" id="UP000319335">
    <property type="component" value="Unassembled WGS sequence"/>
</dbReference>
<dbReference type="GO" id="GO:0008324">
    <property type="term" value="F:monoatomic cation transmembrane transporter activity"/>
    <property type="evidence" value="ECO:0007669"/>
    <property type="project" value="InterPro"/>
</dbReference>
<keyword evidence="4 6" id="KW-1133">Transmembrane helix</keyword>
<dbReference type="PANTHER" id="PTHR34584:SF1">
    <property type="entry name" value="NA(+)_H(+) ANTIPORTER SUBUNIT E1"/>
    <property type="match status" value="1"/>
</dbReference>
<dbReference type="AlphaFoldDB" id="A0A7Z8P126"/>
<evidence type="ECO:0000313" key="8">
    <source>
        <dbReference type="Proteomes" id="UP000319335"/>
    </source>
</evidence>
<evidence type="ECO:0000256" key="4">
    <source>
        <dbReference type="ARBA" id="ARBA00022989"/>
    </source>
</evidence>
<organism evidence="7 8">
    <name type="scientific">Methanolobus vulcani</name>
    <dbReference type="NCBI Taxonomy" id="38026"/>
    <lineage>
        <taxon>Archaea</taxon>
        <taxon>Methanobacteriati</taxon>
        <taxon>Methanobacteriota</taxon>
        <taxon>Stenosarchaea group</taxon>
        <taxon>Methanomicrobia</taxon>
        <taxon>Methanosarcinales</taxon>
        <taxon>Methanosarcinaceae</taxon>
        <taxon>Methanolobus</taxon>
    </lineage>
</organism>
<dbReference type="InterPro" id="IPR002758">
    <property type="entry name" value="Cation_antiport_E"/>
</dbReference>
<evidence type="ECO:0000256" key="5">
    <source>
        <dbReference type="ARBA" id="ARBA00023136"/>
    </source>
</evidence>
<accession>A0A7Z8P126</accession>
<dbReference type="RefSeq" id="WP_154810784.1">
    <property type="nucleotide sequence ID" value="NZ_VIAQ01000020.1"/>
</dbReference>
<evidence type="ECO:0000256" key="3">
    <source>
        <dbReference type="ARBA" id="ARBA00022692"/>
    </source>
</evidence>
<dbReference type="EMBL" id="VIAQ01000020">
    <property type="protein sequence ID" value="TQD23469.1"/>
    <property type="molecule type" value="Genomic_DNA"/>
</dbReference>
<keyword evidence="8" id="KW-1185">Reference proteome</keyword>
<keyword evidence="2" id="KW-1003">Cell membrane</keyword>
<feature type="transmembrane region" description="Helical" evidence="6">
    <location>
        <begin position="12"/>
        <end position="38"/>
    </location>
</feature>
<dbReference type="PANTHER" id="PTHR34584">
    <property type="entry name" value="NA(+)/H(+) ANTIPORTER SUBUNIT E1"/>
    <property type="match status" value="1"/>
</dbReference>
<dbReference type="Pfam" id="PF01899">
    <property type="entry name" value="MNHE"/>
    <property type="match status" value="1"/>
</dbReference>
<dbReference type="OrthoDB" id="85180at2157"/>
<evidence type="ECO:0000256" key="1">
    <source>
        <dbReference type="ARBA" id="ARBA00004651"/>
    </source>
</evidence>
<keyword evidence="5 6" id="KW-0472">Membrane</keyword>
<evidence type="ECO:0000313" key="7">
    <source>
        <dbReference type="EMBL" id="TQD23469.1"/>
    </source>
</evidence>
<sequence>MKRYFAYSAILALVWCFVHGTVSINNFIVGLIIAPFVIRPFKTLYPFNLDFSFSNAVKKIPAQIKYLYVLVVEIIKANIMVAKIVLQPKIDIKPGIIAVPIDSKTDIGITAIANTITLTPGTLTIDVSEDRQVLYVHAIDATDPEGVAQSIKDDLEKYTMEAFE</sequence>
<reference evidence="7 8" key="1">
    <citation type="submission" date="2019-06" db="EMBL/GenBank/DDBJ databases">
        <title>Draft genome sequence of Methanolobus vulcani B1d.</title>
        <authorList>
            <person name="Creighbaum A.J."/>
            <person name="Ticak T."/>
            <person name="Hariraju D."/>
            <person name="Arivett B.A."/>
            <person name="Ferguson D.J.Jr."/>
        </authorList>
    </citation>
    <scope>NUCLEOTIDE SEQUENCE [LARGE SCALE GENOMIC DNA]</scope>
    <source>
        <strain evidence="7 8">B1d</strain>
    </source>
</reference>
<dbReference type="PIRSF" id="PIRSF019239">
    <property type="entry name" value="MrpE"/>
    <property type="match status" value="1"/>
</dbReference>